<protein>
    <submittedName>
        <fullName evidence="1">Uncharacterized protein</fullName>
    </submittedName>
</protein>
<reference evidence="1" key="1">
    <citation type="submission" date="2018-05" db="EMBL/GenBank/DDBJ databases">
        <authorList>
            <person name="Lanie J.A."/>
            <person name="Ng W.-L."/>
            <person name="Kazmierczak K.M."/>
            <person name="Andrzejewski T.M."/>
            <person name="Davidsen T.M."/>
            <person name="Wayne K.J."/>
            <person name="Tettelin H."/>
            <person name="Glass J.I."/>
            <person name="Rusch D."/>
            <person name="Podicherti R."/>
            <person name="Tsui H.-C.T."/>
            <person name="Winkler M.E."/>
        </authorList>
    </citation>
    <scope>NUCLEOTIDE SEQUENCE</scope>
</reference>
<accession>A0A381ZDC4</accession>
<name>A0A381ZDC4_9ZZZZ</name>
<dbReference type="AlphaFoldDB" id="A0A381ZDC4"/>
<organism evidence="1">
    <name type="scientific">marine metagenome</name>
    <dbReference type="NCBI Taxonomy" id="408172"/>
    <lineage>
        <taxon>unclassified sequences</taxon>
        <taxon>metagenomes</taxon>
        <taxon>ecological metagenomes</taxon>
    </lineage>
</organism>
<evidence type="ECO:0000313" key="1">
    <source>
        <dbReference type="EMBL" id="SVA86777.1"/>
    </source>
</evidence>
<sequence length="111" mass="12258">VVIVIVGILSAAAYPNFSDWRSERAARAVTVKIKNLIQGINAQVQRGLYAYVQVLVENTNENLTVTSKGMKMDTLTTMINNSTSNWNTSPASRCDITTTDYWDDEGSPKIT</sequence>
<feature type="non-terminal residue" evidence="1">
    <location>
        <position position="1"/>
    </location>
</feature>
<feature type="non-terminal residue" evidence="1">
    <location>
        <position position="111"/>
    </location>
</feature>
<gene>
    <name evidence="1" type="ORF">METZ01_LOCUS139631</name>
</gene>
<dbReference type="Gene3D" id="3.30.700.10">
    <property type="entry name" value="Glycoprotein, Type 4 Pilin"/>
    <property type="match status" value="1"/>
</dbReference>
<dbReference type="SUPFAM" id="SSF54523">
    <property type="entry name" value="Pili subunits"/>
    <property type="match status" value="1"/>
</dbReference>
<dbReference type="InterPro" id="IPR045584">
    <property type="entry name" value="Pilin-like"/>
</dbReference>
<dbReference type="EMBL" id="UINC01020732">
    <property type="protein sequence ID" value="SVA86777.1"/>
    <property type="molecule type" value="Genomic_DNA"/>
</dbReference>
<proteinExistence type="predicted"/>